<dbReference type="AlphaFoldDB" id="A0A3E1NRT0"/>
<keyword evidence="3" id="KW-1185">Reference proteome</keyword>
<evidence type="ECO:0008006" key="4">
    <source>
        <dbReference type="Google" id="ProtNLM"/>
    </source>
</evidence>
<dbReference type="PANTHER" id="PTHR38477:SF1">
    <property type="entry name" value="MUREIN L,D-TRANSPEPTIDASE CATALYTIC DOMAIN FAMILY PROTEIN"/>
    <property type="match status" value="1"/>
</dbReference>
<dbReference type="Pfam" id="PF13645">
    <property type="entry name" value="YkuD_2"/>
    <property type="match status" value="1"/>
</dbReference>
<dbReference type="PANTHER" id="PTHR38477">
    <property type="entry name" value="HYPOTHETICAL EXPORTED PROTEIN"/>
    <property type="match status" value="1"/>
</dbReference>
<sequence>MLHAWRWIVAIFVLFTAFGFCFVYNEHTTDKPLTNTRQASQPIATDSSDAVLYTGLHLDSLGLSKQAFDNAMHGYKTLQAAGKLQNDQVLSIVDFSLPSSQKRLFVIDLKNARLLFNTYVSHGRGSGAALATEFSNQANSFKSSLGFYVTGDTYIGHHGYSLRLNGQEKGINDNALSRGIVMHSAAYVDSRIAAAQGFIGRSQGCPAIPAKEHKAIIAAIRNGSCLFLYSADKKYAASSTLARSNNAA</sequence>
<keyword evidence="1" id="KW-1133">Transmembrane helix</keyword>
<evidence type="ECO:0000313" key="2">
    <source>
        <dbReference type="EMBL" id="RFM30620.1"/>
    </source>
</evidence>
<feature type="transmembrane region" description="Helical" evidence="1">
    <location>
        <begin position="7"/>
        <end position="25"/>
    </location>
</feature>
<keyword evidence="1" id="KW-0812">Transmembrane</keyword>
<dbReference type="EMBL" id="QTJU01000001">
    <property type="protein sequence ID" value="RFM30620.1"/>
    <property type="molecule type" value="Genomic_DNA"/>
</dbReference>
<proteinExistence type="predicted"/>
<reference evidence="2 3" key="1">
    <citation type="submission" date="2018-08" db="EMBL/GenBank/DDBJ databases">
        <title>Chitinophagaceae sp. K23C18032701, a novel bacterium isolated from forest soil.</title>
        <authorList>
            <person name="Wang C."/>
        </authorList>
    </citation>
    <scope>NUCLEOTIDE SEQUENCE [LARGE SCALE GENOMIC DNA]</scope>
    <source>
        <strain evidence="2 3">K23C18032701</strain>
    </source>
</reference>
<protein>
    <recommendedName>
        <fullName evidence="4">Murein L,D-transpeptidase catalytic domain family protein</fullName>
    </recommendedName>
</protein>
<dbReference type="InterPro" id="IPR032676">
    <property type="entry name" value="YkuD_2"/>
</dbReference>
<gene>
    <name evidence="2" type="ORF">DXN05_03100</name>
</gene>
<keyword evidence="1" id="KW-0472">Membrane</keyword>
<dbReference type="OrthoDB" id="9815195at2"/>
<dbReference type="Proteomes" id="UP000261284">
    <property type="component" value="Unassembled WGS sequence"/>
</dbReference>
<name>A0A3E1NRT0_9BACT</name>
<comment type="caution">
    <text evidence="2">The sequence shown here is derived from an EMBL/GenBank/DDBJ whole genome shotgun (WGS) entry which is preliminary data.</text>
</comment>
<accession>A0A3E1NRT0</accession>
<evidence type="ECO:0000256" key="1">
    <source>
        <dbReference type="SAM" id="Phobius"/>
    </source>
</evidence>
<organism evidence="2 3">
    <name type="scientific">Deminuibacter soli</name>
    <dbReference type="NCBI Taxonomy" id="2291815"/>
    <lineage>
        <taxon>Bacteria</taxon>
        <taxon>Pseudomonadati</taxon>
        <taxon>Bacteroidota</taxon>
        <taxon>Chitinophagia</taxon>
        <taxon>Chitinophagales</taxon>
        <taxon>Chitinophagaceae</taxon>
        <taxon>Deminuibacter</taxon>
    </lineage>
</organism>
<evidence type="ECO:0000313" key="3">
    <source>
        <dbReference type="Proteomes" id="UP000261284"/>
    </source>
</evidence>